<dbReference type="InterPro" id="IPR036457">
    <property type="entry name" value="PPM-type-like_dom_sf"/>
</dbReference>
<dbReference type="InterPro" id="IPR039248">
    <property type="entry name" value="Ptase_RsbX"/>
</dbReference>
<gene>
    <name evidence="2" type="ORF">SM611_08040</name>
</gene>
<dbReference type="Pfam" id="PF07228">
    <property type="entry name" value="SpoIIE"/>
    <property type="match status" value="1"/>
</dbReference>
<dbReference type="Gene3D" id="3.60.40.10">
    <property type="entry name" value="PPM-type phosphatase domain"/>
    <property type="match status" value="1"/>
</dbReference>
<dbReference type="SMART" id="SM00331">
    <property type="entry name" value="PP2C_SIG"/>
    <property type="match status" value="1"/>
</dbReference>
<dbReference type="EMBL" id="JAXCEI010000003">
    <property type="protein sequence ID" value="MFA1538874.1"/>
    <property type="molecule type" value="Genomic_DNA"/>
</dbReference>
<dbReference type="PANTHER" id="PTHR35801">
    <property type="entry name" value="PHOSPHOSERINE PHOSPHATASE RSBX"/>
    <property type="match status" value="1"/>
</dbReference>
<reference evidence="2 3" key="1">
    <citation type="submission" date="2023-11" db="EMBL/GenBank/DDBJ databases">
        <title>Actinomadura monticuli sp. nov., isolated from volcanic ash.</title>
        <authorList>
            <person name="Lee S.D."/>
            <person name="Yang H."/>
            <person name="Kim I.S."/>
        </authorList>
    </citation>
    <scope>NUCLEOTIDE SEQUENCE [LARGE SCALE GENOMIC DNA]</scope>
    <source>
        <strain evidence="2 3">DLS-62</strain>
    </source>
</reference>
<dbReference type="SUPFAM" id="SSF81606">
    <property type="entry name" value="PP2C-like"/>
    <property type="match status" value="1"/>
</dbReference>
<dbReference type="SUPFAM" id="SSF55874">
    <property type="entry name" value="ATPase domain of HSP90 chaperone/DNA topoisomerase II/histidine kinase"/>
    <property type="match status" value="1"/>
</dbReference>
<keyword evidence="3" id="KW-1185">Reference proteome</keyword>
<name>A0ABV4Q6U4_9ACTN</name>
<proteinExistence type="predicted"/>
<keyword evidence="2" id="KW-0067">ATP-binding</keyword>
<feature type="domain" description="PPM-type phosphatase" evidence="1">
    <location>
        <begin position="165"/>
        <end position="345"/>
    </location>
</feature>
<accession>A0ABV4Q6U4</accession>
<organism evidence="2 3">
    <name type="scientific">Actinomadura monticuli</name>
    <dbReference type="NCBI Taxonomy" id="3097367"/>
    <lineage>
        <taxon>Bacteria</taxon>
        <taxon>Bacillati</taxon>
        <taxon>Actinomycetota</taxon>
        <taxon>Actinomycetes</taxon>
        <taxon>Streptosporangiales</taxon>
        <taxon>Thermomonosporaceae</taxon>
        <taxon>Actinomadura</taxon>
    </lineage>
</organism>
<keyword evidence="2" id="KW-0547">Nucleotide-binding</keyword>
<dbReference type="InterPro" id="IPR003594">
    <property type="entry name" value="HATPase_dom"/>
</dbReference>
<dbReference type="PANTHER" id="PTHR35801:SF1">
    <property type="entry name" value="PHOSPHOSERINE PHOSPHATASE RSBX"/>
    <property type="match status" value="1"/>
</dbReference>
<dbReference type="Pfam" id="PF13581">
    <property type="entry name" value="HATPase_c_2"/>
    <property type="match status" value="1"/>
</dbReference>
<dbReference type="InterPro" id="IPR001932">
    <property type="entry name" value="PPM-type_phosphatase-like_dom"/>
</dbReference>
<evidence type="ECO:0000313" key="2">
    <source>
        <dbReference type="EMBL" id="MFA1538874.1"/>
    </source>
</evidence>
<dbReference type="InterPro" id="IPR036890">
    <property type="entry name" value="HATPase_C_sf"/>
</dbReference>
<dbReference type="Proteomes" id="UP001569963">
    <property type="component" value="Unassembled WGS sequence"/>
</dbReference>
<comment type="caution">
    <text evidence="2">The sequence shown here is derived from an EMBL/GenBank/DDBJ whole genome shotgun (WGS) entry which is preliminary data.</text>
</comment>
<dbReference type="RefSeq" id="WP_371948437.1">
    <property type="nucleotide sequence ID" value="NZ_JAXCEI010000003.1"/>
</dbReference>
<evidence type="ECO:0000313" key="3">
    <source>
        <dbReference type="Proteomes" id="UP001569963"/>
    </source>
</evidence>
<evidence type="ECO:0000259" key="1">
    <source>
        <dbReference type="SMART" id="SM00331"/>
    </source>
</evidence>
<dbReference type="CDD" id="cd16934">
    <property type="entry name" value="HATPase_RsbT-like"/>
    <property type="match status" value="1"/>
</dbReference>
<protein>
    <submittedName>
        <fullName evidence="2">ATP-binding SpoIIE family protein phosphatase</fullName>
    </submittedName>
</protein>
<dbReference type="GO" id="GO:0005524">
    <property type="term" value="F:ATP binding"/>
    <property type="evidence" value="ECO:0007669"/>
    <property type="project" value="UniProtKB-KW"/>
</dbReference>
<dbReference type="Gene3D" id="3.30.565.10">
    <property type="entry name" value="Histidine kinase-like ATPase, C-terminal domain"/>
    <property type="match status" value="1"/>
</dbReference>
<sequence length="349" mass="36319">MGALSGAGPAGGPPVGDAVWMRVEEVSAAAGARRRATVLAERLGFGGERLGQIQLAATEMATNLIKHARQGEMMARIARNGGSAELELLSIDRGPGMADVRGSRVDGRSTSGTLGIGLGAIDRLADRIGLHSLPGHGTVMFARFHQPGGVIAPEPPYCGLTRAIDGETECGDAYVARVEDGVVYAMLCDGLGHGPLAARASREAVEAVERMVLPARPVEILRHVHRRLSSTRGGAVAVAAVDPAARKVRFAGLGNVAAWIVGSGRRQGMISVPGIAGAQARTFREHVYDLPAGAAVVLHSDGLTDRWDPGLQPDPSGHDPLLVAAALMRDAGVRHDDRCVVAVAPRDGR</sequence>